<dbReference type="PATRIC" id="fig|453.4.peg.416"/>
<reference evidence="2 4" key="1">
    <citation type="submission" date="2015-11" db="EMBL/GenBank/DDBJ databases">
        <title>Genomic analysis of 38 Legionella species identifies large and diverse effector repertoires.</title>
        <authorList>
            <person name="Burstein D."/>
            <person name="Amaro F."/>
            <person name="Zusman T."/>
            <person name="Lifshitz Z."/>
            <person name="Cohen O."/>
            <person name="Gilbert J.A."/>
            <person name="Pupko T."/>
            <person name="Shuman H.A."/>
            <person name="Segal G."/>
        </authorList>
    </citation>
    <scope>NUCLEOTIDE SEQUENCE [LARGE SCALE GENOMIC DNA]</scope>
    <source>
        <strain evidence="2 4">WO-44C</strain>
    </source>
</reference>
<name>A0A0W0U7Q2_9GAMM</name>
<keyword evidence="1" id="KW-0472">Membrane</keyword>
<dbReference type="OrthoDB" id="10009308at2"/>
<keyword evidence="4" id="KW-1185">Reference proteome</keyword>
<dbReference type="AlphaFoldDB" id="A0A0W0U7Q2"/>
<sequence>MKKFMVTLLLLSSSILLLSTNIPLRVYGVSFVIPSKIDLSFKIGLVLGIFLCIFWLKEDFQSNKIFNKIKLSFHRNLRLYMERKGSHNENLKELYTEINPSKDLYYIDGVFILKTGNNYYEGNFRPPGYTVKMNIIKYYFFITIKFLRTNISWDFFQYIGLFSWALAVILIFTFQLVRSVLM</sequence>
<dbReference type="EMBL" id="UASS01000001">
    <property type="protein sequence ID" value="SPX59216.1"/>
    <property type="molecule type" value="Genomic_DNA"/>
</dbReference>
<accession>A0A0W0U7Q2</accession>
<gene>
    <name evidence="2" type="ORF">Lfee_0385</name>
    <name evidence="3" type="ORF">NCTC12022_00036</name>
</gene>
<organism evidence="2 4">
    <name type="scientific">Legionella feeleii</name>
    <dbReference type="NCBI Taxonomy" id="453"/>
    <lineage>
        <taxon>Bacteria</taxon>
        <taxon>Pseudomonadati</taxon>
        <taxon>Pseudomonadota</taxon>
        <taxon>Gammaproteobacteria</taxon>
        <taxon>Legionellales</taxon>
        <taxon>Legionellaceae</taxon>
        <taxon>Legionella</taxon>
    </lineage>
</organism>
<evidence type="ECO:0000313" key="5">
    <source>
        <dbReference type="Proteomes" id="UP000251942"/>
    </source>
</evidence>
<dbReference type="RefSeq" id="WP_058443606.1">
    <property type="nucleotide sequence ID" value="NZ_CAAAHT010000025.1"/>
</dbReference>
<protein>
    <recommendedName>
        <fullName evidence="6">Transmembrane protein</fullName>
    </recommendedName>
</protein>
<evidence type="ECO:0008006" key="6">
    <source>
        <dbReference type="Google" id="ProtNLM"/>
    </source>
</evidence>
<keyword evidence="1" id="KW-0812">Transmembrane</keyword>
<reference evidence="3 5" key="2">
    <citation type="submission" date="2018-06" db="EMBL/GenBank/DDBJ databases">
        <authorList>
            <consortium name="Pathogen Informatics"/>
            <person name="Doyle S."/>
        </authorList>
    </citation>
    <scope>NUCLEOTIDE SEQUENCE [LARGE SCALE GENOMIC DNA]</scope>
    <source>
        <strain evidence="3 5">NCTC12022</strain>
    </source>
</reference>
<evidence type="ECO:0000256" key="1">
    <source>
        <dbReference type="SAM" id="Phobius"/>
    </source>
</evidence>
<evidence type="ECO:0000313" key="2">
    <source>
        <dbReference type="EMBL" id="KTD03639.1"/>
    </source>
</evidence>
<dbReference type="Proteomes" id="UP000251942">
    <property type="component" value="Unassembled WGS sequence"/>
</dbReference>
<feature type="transmembrane region" description="Helical" evidence="1">
    <location>
        <begin position="155"/>
        <end position="177"/>
    </location>
</feature>
<proteinExistence type="predicted"/>
<dbReference type="Proteomes" id="UP000054698">
    <property type="component" value="Unassembled WGS sequence"/>
</dbReference>
<dbReference type="EMBL" id="LNYB01000014">
    <property type="protein sequence ID" value="KTD03639.1"/>
    <property type="molecule type" value="Genomic_DNA"/>
</dbReference>
<feature type="transmembrane region" description="Helical" evidence="1">
    <location>
        <begin position="39"/>
        <end position="56"/>
    </location>
</feature>
<keyword evidence="1" id="KW-1133">Transmembrane helix</keyword>
<evidence type="ECO:0000313" key="3">
    <source>
        <dbReference type="EMBL" id="SPX59216.1"/>
    </source>
</evidence>
<evidence type="ECO:0000313" key="4">
    <source>
        <dbReference type="Proteomes" id="UP000054698"/>
    </source>
</evidence>